<dbReference type="OrthoDB" id="46189at2759"/>
<comment type="subcellular location">
    <subcellularLocation>
        <location evidence="1">Golgi apparatus membrane</location>
        <topology evidence="1">Peripheral membrane protein</topology>
    </subcellularLocation>
</comment>
<proteinExistence type="inferred from homology"/>
<sequence>MASQPPDPRTLETWEDAFQYPLPVVRRLEQQLRRHIDDNRQKLRSLVGTSYRDLLGTAERIIDMDAQMQLVEFHMAHIGRQCNSRKLEKIGDNHKSVRSERRREEDVKFSRLAQTKVLQNALNVTSRIVKSGGDALVAAKILLLARLLHKSLAEGGDPPAVLESLRRQLASAKKRLLSYIARALAHTSLKKAKTINTLCAYSLLTACAPKDVLRYFLQIRFEQLELMAEVGSETSLLDMLALYSQTLLDAREVFPRRFADSLSHISTTTLLRDPDIQGVHELSLDIYERWIAEDVRHFHPWVRHDELSTASVGAATSSWEKQAQECLLQTLKDALSAQQDVHTVLQLRQKVITNYLVLSAKVHGDIQAQSLVDLREAFLEHLESLADEAASITGVLPQMQQHDAESGALNLWDVSTGDLDLGRGSAQFRDTILKRHHGRNQLIQESSIALDLWLARLHGFGEAIVTMQGMKWDEDIDLDLDDLAGDEPLQVVLSKQDPRRLERKLQKATLKSLQAVYTTLENSSNPDTDPALLIRILREVDDRRRRLAELVENIGSVKSSDTFVATLHQQLAKSVIAVPLADYTKRLHNHSRVAATLWDGSPPLPIQPSPSTFRFLKSLHQHMSDVGTDLWCPHAVQTLKTYLVDTLDDKTMLVHMTHGAAANADPNGPPVESGASGVATPTVSRERSVQQLFDVMYLRRVLMTSAHEPAGSPGLREVAGTLQTQLGADTGVDYERLEKSAEAYWKRTYLLFGLLAAAAAATAAGQAS</sequence>
<protein>
    <recommendedName>
        <fullName evidence="3">Conserved oligomeric Golgi complex subunit 1</fullName>
    </recommendedName>
</protein>
<evidence type="ECO:0000256" key="6">
    <source>
        <dbReference type="ARBA" id="ARBA00023034"/>
    </source>
</evidence>
<evidence type="ECO:0000256" key="8">
    <source>
        <dbReference type="SAM" id="MobiDB-lite"/>
    </source>
</evidence>
<evidence type="ECO:0000256" key="1">
    <source>
        <dbReference type="ARBA" id="ARBA00004395"/>
    </source>
</evidence>
<evidence type="ECO:0000256" key="5">
    <source>
        <dbReference type="ARBA" id="ARBA00022927"/>
    </source>
</evidence>
<dbReference type="STRING" id="692275.M3DBR3"/>
<dbReference type="PANTHER" id="PTHR31658">
    <property type="entry name" value="CONSERVED OLIGOMERIC GOLGI COMPLEX SUBUNIT 1"/>
    <property type="match status" value="1"/>
</dbReference>
<keyword evidence="10" id="KW-1185">Reference proteome</keyword>
<dbReference type="GeneID" id="27906661"/>
<dbReference type="AlphaFoldDB" id="M3DBR3"/>
<keyword evidence="6" id="KW-0333">Golgi apparatus</keyword>
<dbReference type="InterPro" id="IPR033370">
    <property type="entry name" value="COG1"/>
</dbReference>
<keyword evidence="5" id="KW-0653">Protein transport</keyword>
<keyword evidence="4" id="KW-0813">Transport</keyword>
<dbReference type="GO" id="GO:0006891">
    <property type="term" value="P:intra-Golgi vesicle-mediated transport"/>
    <property type="evidence" value="ECO:0007669"/>
    <property type="project" value="InterPro"/>
</dbReference>
<evidence type="ECO:0000256" key="4">
    <source>
        <dbReference type="ARBA" id="ARBA00022448"/>
    </source>
</evidence>
<dbReference type="Proteomes" id="UP000016931">
    <property type="component" value="Unassembled WGS sequence"/>
</dbReference>
<dbReference type="GO" id="GO:0017119">
    <property type="term" value="C:Golgi transport complex"/>
    <property type="evidence" value="ECO:0007669"/>
    <property type="project" value="InterPro"/>
</dbReference>
<evidence type="ECO:0000256" key="3">
    <source>
        <dbReference type="ARBA" id="ARBA00020978"/>
    </source>
</evidence>
<organism evidence="9 10">
    <name type="scientific">Sphaerulina musiva (strain SO2202)</name>
    <name type="common">Poplar stem canker fungus</name>
    <name type="synonym">Septoria musiva</name>
    <dbReference type="NCBI Taxonomy" id="692275"/>
    <lineage>
        <taxon>Eukaryota</taxon>
        <taxon>Fungi</taxon>
        <taxon>Dikarya</taxon>
        <taxon>Ascomycota</taxon>
        <taxon>Pezizomycotina</taxon>
        <taxon>Dothideomycetes</taxon>
        <taxon>Dothideomycetidae</taxon>
        <taxon>Mycosphaerellales</taxon>
        <taxon>Mycosphaerellaceae</taxon>
        <taxon>Sphaerulina</taxon>
    </lineage>
</organism>
<feature type="region of interest" description="Disordered" evidence="8">
    <location>
        <begin position="661"/>
        <end position="683"/>
    </location>
</feature>
<reference evidence="9 10" key="1">
    <citation type="journal article" date="2012" name="PLoS Pathog.">
        <title>Diverse lifestyles and strategies of plant pathogenesis encoded in the genomes of eighteen Dothideomycetes fungi.</title>
        <authorList>
            <person name="Ohm R.A."/>
            <person name="Feau N."/>
            <person name="Henrissat B."/>
            <person name="Schoch C.L."/>
            <person name="Horwitz B.A."/>
            <person name="Barry K.W."/>
            <person name="Condon B.J."/>
            <person name="Copeland A.C."/>
            <person name="Dhillon B."/>
            <person name="Glaser F."/>
            <person name="Hesse C.N."/>
            <person name="Kosti I."/>
            <person name="LaButti K."/>
            <person name="Lindquist E.A."/>
            <person name="Lucas S."/>
            <person name="Salamov A.A."/>
            <person name="Bradshaw R.E."/>
            <person name="Ciuffetti L."/>
            <person name="Hamelin R.C."/>
            <person name="Kema G.H.J."/>
            <person name="Lawrence C."/>
            <person name="Scott J.A."/>
            <person name="Spatafora J.W."/>
            <person name="Turgeon B.G."/>
            <person name="de Wit P.J.G.M."/>
            <person name="Zhong S."/>
            <person name="Goodwin S.B."/>
            <person name="Grigoriev I.V."/>
        </authorList>
    </citation>
    <scope>NUCLEOTIDE SEQUENCE [LARGE SCALE GENOMIC DNA]</scope>
    <source>
        <strain evidence="9 10">SO2202</strain>
    </source>
</reference>
<dbReference type="EMBL" id="KB456261">
    <property type="protein sequence ID" value="EMF15495.1"/>
    <property type="molecule type" value="Genomic_DNA"/>
</dbReference>
<dbReference type="Pfam" id="PF08700">
    <property type="entry name" value="VPS51_Exo84_N"/>
    <property type="match status" value="1"/>
</dbReference>
<dbReference type="PANTHER" id="PTHR31658:SF0">
    <property type="entry name" value="CONSERVED OLIGOMERIC GOLGI COMPLEX SUBUNIT 1"/>
    <property type="match status" value="1"/>
</dbReference>
<dbReference type="OMA" id="PQSLKSW"/>
<gene>
    <name evidence="9" type="ORF">SEPMUDRAFT_60392</name>
</gene>
<comment type="similarity">
    <text evidence="2">Belongs to the COG1 family.</text>
</comment>
<evidence type="ECO:0000313" key="10">
    <source>
        <dbReference type="Proteomes" id="UP000016931"/>
    </source>
</evidence>
<dbReference type="RefSeq" id="XP_016763616.1">
    <property type="nucleotide sequence ID" value="XM_016909524.1"/>
</dbReference>
<dbReference type="GO" id="GO:0015031">
    <property type="term" value="P:protein transport"/>
    <property type="evidence" value="ECO:0007669"/>
    <property type="project" value="UniProtKB-KW"/>
</dbReference>
<dbReference type="HOGENOM" id="CLU_008451_0_0_1"/>
<accession>M3DBR3</accession>
<evidence type="ECO:0000313" key="9">
    <source>
        <dbReference type="EMBL" id="EMF15495.1"/>
    </source>
</evidence>
<evidence type="ECO:0000256" key="2">
    <source>
        <dbReference type="ARBA" id="ARBA00006653"/>
    </source>
</evidence>
<name>M3DBR3_SPHMS</name>
<dbReference type="GO" id="GO:0000139">
    <property type="term" value="C:Golgi membrane"/>
    <property type="evidence" value="ECO:0007669"/>
    <property type="project" value="UniProtKB-SubCell"/>
</dbReference>
<dbReference type="eggNOG" id="ENOG502RN59">
    <property type="taxonomic scope" value="Eukaryota"/>
</dbReference>
<evidence type="ECO:0000256" key="7">
    <source>
        <dbReference type="ARBA" id="ARBA00023136"/>
    </source>
</evidence>
<keyword evidence="7" id="KW-0472">Membrane</keyword>